<dbReference type="InterPro" id="IPR045518">
    <property type="entry name" value="2EXR"/>
</dbReference>
<dbReference type="EMBL" id="KZ613471">
    <property type="protein sequence ID" value="PMD25086.1"/>
    <property type="molecule type" value="Genomic_DNA"/>
</dbReference>
<evidence type="ECO:0000256" key="1">
    <source>
        <dbReference type="SAM" id="MobiDB-lite"/>
    </source>
</evidence>
<evidence type="ECO:0000259" key="2">
    <source>
        <dbReference type="Pfam" id="PF20150"/>
    </source>
</evidence>
<dbReference type="PANTHER" id="PTHR35910">
    <property type="entry name" value="2EXR DOMAIN-CONTAINING PROTEIN"/>
    <property type="match status" value="1"/>
</dbReference>
<feature type="region of interest" description="Disordered" evidence="1">
    <location>
        <begin position="288"/>
        <end position="324"/>
    </location>
</feature>
<gene>
    <name evidence="3" type="ORF">NA56DRAFT_745687</name>
</gene>
<feature type="compositionally biased region" description="Polar residues" evidence="1">
    <location>
        <begin position="242"/>
        <end position="251"/>
    </location>
</feature>
<dbReference type="Pfam" id="PF20150">
    <property type="entry name" value="2EXR"/>
    <property type="match status" value="1"/>
</dbReference>
<feature type="region of interest" description="Disordered" evidence="1">
    <location>
        <begin position="223"/>
        <end position="251"/>
    </location>
</feature>
<feature type="domain" description="2EXR" evidence="2">
    <location>
        <begin position="34"/>
        <end position="103"/>
    </location>
</feature>
<evidence type="ECO:0000313" key="3">
    <source>
        <dbReference type="EMBL" id="PMD25086.1"/>
    </source>
</evidence>
<proteinExistence type="predicted"/>
<sequence length="608" mass="66854">MARTRAIRTSQPKAATSAPPAMSQNMPDQPLVDFHAFADLAPELQDAIWEFSCYSAPEAHSIFVNDNVIKFELRGPLTVPALLHATSGARAIGLRHYTLVKFEKPVRSPARRAPQGLAQHPQMLGQPGQFHGQLARAIHLPFFLNQGHWGAHALQHGNLPPPAALGPVWMNPLPAPPHVGPLGMAALAALASQHQGQIPLAFVPWNQQTAAFQHGFHHHALQALPAGGGSQQGTSQLLGQQNPVHQAPQHQNISQQTLFGGNSQSGLAAQQSVLHGLHQYQSILGRNMQSTTPQGQSTQNTSQYLSSYGGSFQSAPRGQPNNFQLGSQQQSIFGGSFHSTPVGQPNTSQSTTTNQLAQTSNPYGSLAPGMVSATSLTAVPLNLVRARRRMRMLDDDTDDVVDKYFYINTGCDYFQLQIGEPTGYSYPTYRLTQFPYTLTPVSAETRQAHLQALQQAYTTPTSFPQAIKLPGLFEHIQHLLLNLELAPCLAPMRSAGFKRWLHIETANFCETTIKSTLEKFPNVKNLDLLIERDSTCQTQAHDKMVLRHFKKAPIQEENGIQFGQAELGFLEMEIRVWIMSQYMGKHGPEGPEVRIVVHLPRNLSESRC</sequence>
<feature type="region of interest" description="Disordered" evidence="1">
    <location>
        <begin position="1"/>
        <end position="26"/>
    </location>
</feature>
<reference evidence="3 4" key="1">
    <citation type="submission" date="2016-05" db="EMBL/GenBank/DDBJ databases">
        <title>A degradative enzymes factory behind the ericoid mycorrhizal symbiosis.</title>
        <authorList>
            <consortium name="DOE Joint Genome Institute"/>
            <person name="Martino E."/>
            <person name="Morin E."/>
            <person name="Grelet G."/>
            <person name="Kuo A."/>
            <person name="Kohler A."/>
            <person name="Daghino S."/>
            <person name="Barry K."/>
            <person name="Choi C."/>
            <person name="Cichocki N."/>
            <person name="Clum A."/>
            <person name="Copeland A."/>
            <person name="Hainaut M."/>
            <person name="Haridas S."/>
            <person name="Labutti K."/>
            <person name="Lindquist E."/>
            <person name="Lipzen A."/>
            <person name="Khouja H.-R."/>
            <person name="Murat C."/>
            <person name="Ohm R."/>
            <person name="Olson A."/>
            <person name="Spatafora J."/>
            <person name="Veneault-Fourrey C."/>
            <person name="Henrissat B."/>
            <person name="Grigoriev I."/>
            <person name="Martin F."/>
            <person name="Perotto S."/>
        </authorList>
    </citation>
    <scope>NUCLEOTIDE SEQUENCE [LARGE SCALE GENOMIC DNA]</scope>
    <source>
        <strain evidence="3 4">UAMH 7357</strain>
    </source>
</reference>
<dbReference type="AlphaFoldDB" id="A0A2J6QFR1"/>
<protein>
    <recommendedName>
        <fullName evidence="2">2EXR domain-containing protein</fullName>
    </recommendedName>
</protein>
<name>A0A2J6QFR1_9HELO</name>
<dbReference type="Proteomes" id="UP000235672">
    <property type="component" value="Unassembled WGS sequence"/>
</dbReference>
<dbReference type="OrthoDB" id="3557270at2759"/>
<dbReference type="PANTHER" id="PTHR35910:SF1">
    <property type="entry name" value="2EXR DOMAIN-CONTAINING PROTEIN"/>
    <property type="match status" value="1"/>
</dbReference>
<organism evidence="3 4">
    <name type="scientific">Hyaloscypha hepaticicola</name>
    <dbReference type="NCBI Taxonomy" id="2082293"/>
    <lineage>
        <taxon>Eukaryota</taxon>
        <taxon>Fungi</taxon>
        <taxon>Dikarya</taxon>
        <taxon>Ascomycota</taxon>
        <taxon>Pezizomycotina</taxon>
        <taxon>Leotiomycetes</taxon>
        <taxon>Helotiales</taxon>
        <taxon>Hyaloscyphaceae</taxon>
        <taxon>Hyaloscypha</taxon>
    </lineage>
</organism>
<keyword evidence="4" id="KW-1185">Reference proteome</keyword>
<evidence type="ECO:0000313" key="4">
    <source>
        <dbReference type="Proteomes" id="UP000235672"/>
    </source>
</evidence>
<feature type="compositionally biased region" description="Low complexity" evidence="1">
    <location>
        <begin position="232"/>
        <end position="241"/>
    </location>
</feature>
<accession>A0A2J6QFR1</accession>